<keyword evidence="1" id="KW-0472">Membrane</keyword>
<dbReference type="AlphaFoldDB" id="A0A1V4SKU1"/>
<name>A0A1V4SKU1_RUMHU</name>
<evidence type="ECO:0000313" key="3">
    <source>
        <dbReference type="Proteomes" id="UP000191554"/>
    </source>
</evidence>
<feature type="transmembrane region" description="Helical" evidence="1">
    <location>
        <begin position="9"/>
        <end position="28"/>
    </location>
</feature>
<comment type="caution">
    <text evidence="2">The sequence shown here is derived from an EMBL/GenBank/DDBJ whole genome shotgun (WGS) entry which is preliminary data.</text>
</comment>
<protein>
    <submittedName>
        <fullName evidence="2">Uncharacterized protein</fullName>
    </submittedName>
</protein>
<reference evidence="2 3" key="1">
    <citation type="submission" date="2017-03" db="EMBL/GenBank/DDBJ databases">
        <title>Genome sequence of Clostridium hungatei DSM 14427.</title>
        <authorList>
            <person name="Poehlein A."/>
            <person name="Daniel R."/>
        </authorList>
    </citation>
    <scope>NUCLEOTIDE SEQUENCE [LARGE SCALE GENOMIC DNA]</scope>
    <source>
        <strain evidence="2 3">DSM 14427</strain>
    </source>
</reference>
<evidence type="ECO:0000313" key="2">
    <source>
        <dbReference type="EMBL" id="OPX44512.1"/>
    </source>
</evidence>
<proteinExistence type="predicted"/>
<keyword evidence="3" id="KW-1185">Reference proteome</keyword>
<keyword evidence="1" id="KW-1133">Transmembrane helix</keyword>
<dbReference type="EMBL" id="MZGX01000008">
    <property type="protein sequence ID" value="OPX44512.1"/>
    <property type="molecule type" value="Genomic_DNA"/>
</dbReference>
<sequence>MKKFSSAEIIYIVVSILTRGIAVSVYKINLQQISVETYIYIIFKLM</sequence>
<accession>A0A1V4SKU1</accession>
<gene>
    <name evidence="2" type="ORF">CLHUN_15050</name>
</gene>
<evidence type="ECO:0000256" key="1">
    <source>
        <dbReference type="SAM" id="Phobius"/>
    </source>
</evidence>
<keyword evidence="1" id="KW-0812">Transmembrane</keyword>
<dbReference type="Proteomes" id="UP000191554">
    <property type="component" value="Unassembled WGS sequence"/>
</dbReference>
<organism evidence="2 3">
    <name type="scientific">Ruminiclostridium hungatei</name>
    <name type="common">Clostridium hungatei</name>
    <dbReference type="NCBI Taxonomy" id="48256"/>
    <lineage>
        <taxon>Bacteria</taxon>
        <taxon>Bacillati</taxon>
        <taxon>Bacillota</taxon>
        <taxon>Clostridia</taxon>
        <taxon>Eubacteriales</taxon>
        <taxon>Oscillospiraceae</taxon>
        <taxon>Ruminiclostridium</taxon>
    </lineage>
</organism>